<dbReference type="RefSeq" id="YP_010653455.1">
    <property type="nucleotide sequence ID" value="NC_070798.1"/>
</dbReference>
<dbReference type="GeneID" id="77929290"/>
<sequence>MPVRIPGPKPRVENDPLEEFWDNMVDAIMDVPIRILIGIIGIVPVFGQPIANALGEWLLDTNEKANDAIETVVSVGTQVNYMQELIVVRTGRPLHETGPDRTACVSFPFSLMNLPMSTISIGGGAHTVSISGQTGFTSAGGDSHRHSGTSLDGSAPNHVHTVVLSTTPPSVKATATYAPWGTVIFDSAAERKVLNWIAWKSGAVSTFFIDVYRLEPDGSSTYTGYSTPDLAGALATMPAWMSHLMDGASIVADIDDAFEVQFRMTGSGDVNIAGVNMPNPIPLPGFRPYTAGSGRNPSTTPTPSTLPLATRDAMYTGPTPFVGIGIDVGQVDLPRVHFDNFNRSTLGPRWITYGSSIGISDNKVEFTGSAIANTTAAAMYHQPLASDTVEVSADLSVNAEDIGIGMCCTSGLGSGVWLVLDDGGIALSTGAYNSRTARATNDTDDPPSGRYTVRRVILGSDPHYTFQVYFGDANAEGAVPILTWPDTGGVVGTGVGRRWVGMLARRNGLIYPSGRLDNFTAADITITEEP</sequence>
<keyword evidence="3" id="KW-1185">Reference proteome</keyword>
<evidence type="ECO:0000313" key="2">
    <source>
        <dbReference type="EMBL" id="QOC55954.1"/>
    </source>
</evidence>
<feature type="region of interest" description="Disordered" evidence="1">
    <location>
        <begin position="136"/>
        <end position="156"/>
    </location>
</feature>
<reference evidence="2 3" key="1">
    <citation type="submission" date="2020-07" db="EMBL/GenBank/DDBJ databases">
        <authorList>
            <person name="McAllister N."/>
            <person name="Young J."/>
            <person name="Gollmer S."/>
            <person name="Akhtar Z.M."/>
            <person name="Amr M."/>
            <person name="Desai R.P."/>
            <person name="Lewis C.M."/>
            <person name="Oday Z.S."/>
            <person name="Robertson L.A."/>
            <person name="Yannam M.R."/>
            <person name="Butela K.A."/>
            <person name="Garlena R.A."/>
            <person name="Russell D.A."/>
            <person name="Pope W.H."/>
            <person name="Jacobs-Sera D."/>
            <person name="Hatfull G.F."/>
        </authorList>
    </citation>
    <scope>NUCLEOTIDE SEQUENCE [LARGE SCALE GENOMIC DNA]</scope>
</reference>
<name>A0A7L7SPR7_9CAUD</name>
<evidence type="ECO:0000256" key="1">
    <source>
        <dbReference type="SAM" id="MobiDB-lite"/>
    </source>
</evidence>
<dbReference type="Proteomes" id="UP000516550">
    <property type="component" value="Genome"/>
</dbReference>
<gene>
    <name evidence="2" type="primary">24</name>
    <name evidence="2" type="ORF">SEA_MATTEO_24</name>
</gene>
<dbReference type="KEGG" id="vg:77929290"/>
<proteinExistence type="predicted"/>
<protein>
    <recommendedName>
        <fullName evidence="4">Minor tail protein</fullName>
    </recommendedName>
</protein>
<accession>A0A7L7SPR7</accession>
<evidence type="ECO:0000313" key="3">
    <source>
        <dbReference type="Proteomes" id="UP000516550"/>
    </source>
</evidence>
<evidence type="ECO:0008006" key="4">
    <source>
        <dbReference type="Google" id="ProtNLM"/>
    </source>
</evidence>
<organism evidence="2 3">
    <name type="scientific">Gordonia phage Matteo</name>
    <dbReference type="NCBI Taxonomy" id="2759392"/>
    <lineage>
        <taxon>Viruses</taxon>
        <taxon>Duplodnaviria</taxon>
        <taxon>Heunggongvirae</taxon>
        <taxon>Uroviricota</taxon>
        <taxon>Caudoviricetes</taxon>
        <taxon>Attisvirus</taxon>
        <taxon>Attisvirus matteo</taxon>
    </lineage>
</organism>
<dbReference type="EMBL" id="MT771342">
    <property type="protein sequence ID" value="QOC55954.1"/>
    <property type="molecule type" value="Genomic_DNA"/>
</dbReference>